<name>A0A133U7F8_9EURY</name>
<accession>A0A133U7F8</accession>
<gene>
    <name evidence="2" type="ORF">AKJ57_04410</name>
</gene>
<protein>
    <recommendedName>
        <fullName evidence="1">DOD-type homing endonuclease domain-containing protein</fullName>
    </recommendedName>
</protein>
<dbReference type="InterPro" id="IPR004042">
    <property type="entry name" value="Intein_endonuc_central"/>
</dbReference>
<sequence length="207" mass="23994">MGSQKARIIGWILRDGHIHSKRNMITVVQKYKSVLKKLIPDFQDEFRMGCSHFGVYIMNNCWRLRIGSAFIKFVFTELYGIPAGCKYSKIRLPPILFNTDHSTRMFFLTAVIEGDGSFTFAKAHGKTYSMVSFQLRNETFVHSLCELFKDMGFHPAKCGSRIRGDYGILLKRGNEVFRFIQDALLYMVHEIKKRRALEHLEILEKSG</sequence>
<comment type="caution">
    <text evidence="2">The sequence shown here is derived from an EMBL/GenBank/DDBJ whole genome shotgun (WGS) entry which is preliminary data.</text>
</comment>
<evidence type="ECO:0000259" key="1">
    <source>
        <dbReference type="PROSITE" id="PS50819"/>
    </source>
</evidence>
<dbReference type="SUPFAM" id="SSF55608">
    <property type="entry name" value="Homing endonucleases"/>
    <property type="match status" value="1"/>
</dbReference>
<feature type="domain" description="DOD-type homing endonuclease" evidence="1">
    <location>
        <begin position="8"/>
        <end position="153"/>
    </location>
</feature>
<dbReference type="InterPro" id="IPR027434">
    <property type="entry name" value="Homing_endonucl"/>
</dbReference>
<dbReference type="AlphaFoldDB" id="A0A133U7F8"/>
<dbReference type="PROSITE" id="PS50819">
    <property type="entry name" value="INTEIN_ENDONUCLEASE"/>
    <property type="match status" value="1"/>
</dbReference>
<keyword evidence="3" id="KW-1185">Reference proteome</keyword>
<evidence type="ECO:0000313" key="2">
    <source>
        <dbReference type="EMBL" id="KXA90132.1"/>
    </source>
</evidence>
<evidence type="ECO:0000313" key="3">
    <source>
        <dbReference type="Proteomes" id="UP000070163"/>
    </source>
</evidence>
<organism evidence="2 3">
    <name type="scientific">candidate division MSBL1 archaeon SCGC-AAA259A05</name>
    <dbReference type="NCBI Taxonomy" id="1698259"/>
    <lineage>
        <taxon>Archaea</taxon>
        <taxon>Methanobacteriati</taxon>
        <taxon>Methanobacteriota</taxon>
        <taxon>candidate division MSBL1</taxon>
    </lineage>
</organism>
<dbReference type="EMBL" id="LHXJ01000054">
    <property type="protein sequence ID" value="KXA90132.1"/>
    <property type="molecule type" value="Genomic_DNA"/>
</dbReference>
<dbReference type="Proteomes" id="UP000070163">
    <property type="component" value="Unassembled WGS sequence"/>
</dbReference>
<reference evidence="2 3" key="1">
    <citation type="journal article" date="2016" name="Sci. Rep.">
        <title>Metabolic traits of an uncultured archaeal lineage -MSBL1- from brine pools of the Red Sea.</title>
        <authorList>
            <person name="Mwirichia R."/>
            <person name="Alam I."/>
            <person name="Rashid M."/>
            <person name="Vinu M."/>
            <person name="Ba-Alawi W."/>
            <person name="Anthony Kamau A."/>
            <person name="Kamanda Ngugi D."/>
            <person name="Goker M."/>
            <person name="Klenk H.P."/>
            <person name="Bajic V."/>
            <person name="Stingl U."/>
        </authorList>
    </citation>
    <scope>NUCLEOTIDE SEQUENCE [LARGE SCALE GENOMIC DNA]</scope>
    <source>
        <strain evidence="2">SCGC-AAA259A05</strain>
    </source>
</reference>
<dbReference type="Gene3D" id="3.10.28.10">
    <property type="entry name" value="Homing endonucleases"/>
    <property type="match status" value="1"/>
</dbReference>
<dbReference type="GO" id="GO:0004519">
    <property type="term" value="F:endonuclease activity"/>
    <property type="evidence" value="ECO:0007669"/>
    <property type="project" value="InterPro"/>
</dbReference>
<proteinExistence type="predicted"/>